<evidence type="ECO:0000313" key="2">
    <source>
        <dbReference type="EMBL" id="CAD8054899.1"/>
    </source>
</evidence>
<dbReference type="EMBL" id="CAJJDM010000020">
    <property type="protein sequence ID" value="CAD8054899.1"/>
    <property type="molecule type" value="Genomic_DNA"/>
</dbReference>
<keyword evidence="1" id="KW-0812">Transmembrane</keyword>
<evidence type="ECO:0000313" key="3">
    <source>
        <dbReference type="Proteomes" id="UP000688137"/>
    </source>
</evidence>
<keyword evidence="1" id="KW-1133">Transmembrane helix</keyword>
<name>A0A8S1KIA6_PARPR</name>
<keyword evidence="1" id="KW-0472">Membrane</keyword>
<comment type="caution">
    <text evidence="2">The sequence shown here is derived from an EMBL/GenBank/DDBJ whole genome shotgun (WGS) entry which is preliminary data.</text>
</comment>
<reference evidence="2" key="1">
    <citation type="submission" date="2021-01" db="EMBL/GenBank/DDBJ databases">
        <authorList>
            <consortium name="Genoscope - CEA"/>
            <person name="William W."/>
        </authorList>
    </citation>
    <scope>NUCLEOTIDE SEQUENCE</scope>
</reference>
<evidence type="ECO:0000256" key="1">
    <source>
        <dbReference type="SAM" id="Phobius"/>
    </source>
</evidence>
<organism evidence="2 3">
    <name type="scientific">Paramecium primaurelia</name>
    <dbReference type="NCBI Taxonomy" id="5886"/>
    <lineage>
        <taxon>Eukaryota</taxon>
        <taxon>Sar</taxon>
        <taxon>Alveolata</taxon>
        <taxon>Ciliophora</taxon>
        <taxon>Intramacronucleata</taxon>
        <taxon>Oligohymenophorea</taxon>
        <taxon>Peniculida</taxon>
        <taxon>Parameciidae</taxon>
        <taxon>Paramecium</taxon>
    </lineage>
</organism>
<accession>A0A8S1KIA6</accession>
<dbReference type="OMA" id="YPLRDKH"/>
<protein>
    <submittedName>
        <fullName evidence="2">Uncharacterized protein</fullName>
    </submittedName>
</protein>
<dbReference type="Proteomes" id="UP000688137">
    <property type="component" value="Unassembled WGS sequence"/>
</dbReference>
<dbReference type="AlphaFoldDB" id="A0A8S1KIA6"/>
<feature type="transmembrane region" description="Helical" evidence="1">
    <location>
        <begin position="179"/>
        <end position="196"/>
    </location>
</feature>
<gene>
    <name evidence="2" type="ORF">PPRIM_AZ9-3.1.T0220263</name>
</gene>
<sequence length="201" mass="24231">MKNRNSFLDEENLYFSRSTVQQLKPQIDQIFDINLREPPILKKQSKSQGKIFKMNDQDKKKIDYLVSLGLQDNIYEIKYPYFNFIYNVKLPDQLIRKWSIRSISFNKDKLIVDVFQGQYMKKQKDINTKNEQFLYPAIIGTQKLEQDQLYLNSIINGFMVEGRVQKQLQYPLRDKHANLYLWSGLLFLLKFIYRFYQIESK</sequence>
<keyword evidence="3" id="KW-1185">Reference proteome</keyword>
<proteinExistence type="predicted"/>